<dbReference type="Proteomes" id="UP000587942">
    <property type="component" value="Unassembled WGS sequence"/>
</dbReference>
<dbReference type="CDD" id="cd04301">
    <property type="entry name" value="NAT_SF"/>
    <property type="match status" value="1"/>
</dbReference>
<sequence length="186" mass="21783">MKNDSKPVKLLVGDRVYLRPLSLEDTETYFQQLFDPEVRRLTGTTRAFTKEGIQRYIDGKSQDSSTVLLFICLKDSDEVIGDIALQDIDPINRNCNIRIAVESKYQGKGYGTEAMPLMLDYGFGILNMHRIELEVFSYNPRAIHVYEKLGFKQEGIQRDYLYYNHKYHDCIKMSILEDEFRELYVK</sequence>
<evidence type="ECO:0000313" key="3">
    <source>
        <dbReference type="Proteomes" id="UP000587942"/>
    </source>
</evidence>
<dbReference type="RefSeq" id="WP_167834134.1">
    <property type="nucleotide sequence ID" value="NZ_JAAVUM010000020.1"/>
</dbReference>
<dbReference type="SUPFAM" id="SSF55729">
    <property type="entry name" value="Acyl-CoA N-acyltransferases (Nat)"/>
    <property type="match status" value="1"/>
</dbReference>
<dbReference type="AlphaFoldDB" id="A0A846TU09"/>
<organism evidence="2 3">
    <name type="scientific">Mesobacillus selenatarsenatis</name>
    <dbReference type="NCBI Taxonomy" id="388741"/>
    <lineage>
        <taxon>Bacteria</taxon>
        <taxon>Bacillati</taxon>
        <taxon>Bacillota</taxon>
        <taxon>Bacilli</taxon>
        <taxon>Bacillales</taxon>
        <taxon>Bacillaceae</taxon>
        <taxon>Mesobacillus</taxon>
    </lineage>
</organism>
<evidence type="ECO:0000259" key="1">
    <source>
        <dbReference type="PROSITE" id="PS51186"/>
    </source>
</evidence>
<name>A0A846TU09_9BACI</name>
<dbReference type="Gene3D" id="3.40.630.30">
    <property type="match status" value="1"/>
</dbReference>
<dbReference type="InterPro" id="IPR000182">
    <property type="entry name" value="GNAT_dom"/>
</dbReference>
<dbReference type="PANTHER" id="PTHR43415:SF3">
    <property type="entry name" value="GNAT-FAMILY ACETYLTRANSFERASE"/>
    <property type="match status" value="1"/>
</dbReference>
<dbReference type="PANTHER" id="PTHR43415">
    <property type="entry name" value="SPERMIDINE N(1)-ACETYLTRANSFERASE"/>
    <property type="match status" value="1"/>
</dbReference>
<evidence type="ECO:0000313" key="2">
    <source>
        <dbReference type="EMBL" id="NKE07765.1"/>
    </source>
</evidence>
<dbReference type="EMBL" id="JAAVUM010000020">
    <property type="protein sequence ID" value="NKE07765.1"/>
    <property type="molecule type" value="Genomic_DNA"/>
</dbReference>
<proteinExistence type="predicted"/>
<keyword evidence="2" id="KW-0808">Transferase</keyword>
<dbReference type="Pfam" id="PF13302">
    <property type="entry name" value="Acetyltransf_3"/>
    <property type="match status" value="1"/>
</dbReference>
<protein>
    <submittedName>
        <fullName evidence="2">GNAT family N-acetyltransferase</fullName>
    </submittedName>
</protein>
<feature type="domain" description="N-acetyltransferase" evidence="1">
    <location>
        <begin position="16"/>
        <end position="178"/>
    </location>
</feature>
<dbReference type="PROSITE" id="PS51186">
    <property type="entry name" value="GNAT"/>
    <property type="match status" value="1"/>
</dbReference>
<dbReference type="InterPro" id="IPR016181">
    <property type="entry name" value="Acyl_CoA_acyltransferase"/>
</dbReference>
<reference evidence="2 3" key="1">
    <citation type="submission" date="2020-03" db="EMBL/GenBank/DDBJ databases">
        <authorList>
            <person name="Sun Q."/>
        </authorList>
    </citation>
    <scope>NUCLEOTIDE SEQUENCE [LARGE SCALE GENOMIC DNA]</scope>
    <source>
        <strain evidence="2 3">KACC 21451</strain>
    </source>
</reference>
<comment type="caution">
    <text evidence="2">The sequence shown here is derived from an EMBL/GenBank/DDBJ whole genome shotgun (WGS) entry which is preliminary data.</text>
</comment>
<dbReference type="GO" id="GO:0016747">
    <property type="term" value="F:acyltransferase activity, transferring groups other than amino-acyl groups"/>
    <property type="evidence" value="ECO:0007669"/>
    <property type="project" value="InterPro"/>
</dbReference>
<accession>A0A846TU09</accession>
<gene>
    <name evidence="2" type="ORF">GWK17_20145</name>
</gene>